<dbReference type="Gene3D" id="2.160.20.10">
    <property type="entry name" value="Single-stranded right-handed beta-helix, Pectin lyase-like"/>
    <property type="match status" value="1"/>
</dbReference>
<evidence type="ECO:0008006" key="3">
    <source>
        <dbReference type="Google" id="ProtNLM"/>
    </source>
</evidence>
<dbReference type="InterPro" id="IPR011050">
    <property type="entry name" value="Pectin_lyase_fold/virulence"/>
</dbReference>
<dbReference type="EMBL" id="FXBL01000004">
    <property type="protein sequence ID" value="SMH52153.1"/>
    <property type="molecule type" value="Genomic_DNA"/>
</dbReference>
<dbReference type="SMART" id="SM00710">
    <property type="entry name" value="PbH1"/>
    <property type="match status" value="5"/>
</dbReference>
<dbReference type="Proteomes" id="UP000193083">
    <property type="component" value="Unassembled WGS sequence"/>
</dbReference>
<gene>
    <name evidence="1" type="ORF">SAMN02982922_4618</name>
</gene>
<reference evidence="1 2" key="1">
    <citation type="submission" date="2017-04" db="EMBL/GenBank/DDBJ databases">
        <authorList>
            <person name="Afonso C.L."/>
            <person name="Miller P.J."/>
            <person name="Scott M.A."/>
            <person name="Spackman E."/>
            <person name="Goraichik I."/>
            <person name="Dimitrov K.M."/>
            <person name="Suarez D.L."/>
            <person name="Swayne D.E."/>
        </authorList>
    </citation>
    <scope>NUCLEOTIDE SEQUENCE [LARGE SCALE GENOMIC DNA]</scope>
    <source>
        <strain evidence="1 2">B5P</strain>
    </source>
</reference>
<dbReference type="InterPro" id="IPR006626">
    <property type="entry name" value="PbH1"/>
</dbReference>
<dbReference type="InterPro" id="IPR012334">
    <property type="entry name" value="Pectin_lyas_fold"/>
</dbReference>
<dbReference type="RefSeq" id="WP_139832368.1">
    <property type="nucleotide sequence ID" value="NZ_FXBL01000004.1"/>
</dbReference>
<dbReference type="SUPFAM" id="SSF51126">
    <property type="entry name" value="Pectin lyase-like"/>
    <property type="match status" value="1"/>
</dbReference>
<dbReference type="AlphaFoldDB" id="A0A1X7PM66"/>
<name>A0A1X7PM66_9HYPH</name>
<sequence>MNLFAYIRNAVGLGLFAGTISAFVGVIYASPAAAEITECTNITSVPATISTQGVYCMKQHLPTNLASGAGITVTVNNVTIDCNNFKLGNLAAGASNTAVGIIATGRNNVIVRNCGIRGWRTGVQLSDGAYRVESNVLDFNRQTGIFVSGDGSSVRNNEVIATGGSTIPALTDFHGINVSGDVDINGNLVDGVTATATTNGNAYGIRTENSSASTIGSNIVRNLAKAGSGARRGIWNQNGAHNTLFGNTIVMDGNLIVGEAALRCGDGLILNGASRDNTILGTGLLGTALGLLNCTSVAGDYVNPL</sequence>
<evidence type="ECO:0000313" key="2">
    <source>
        <dbReference type="Proteomes" id="UP000193083"/>
    </source>
</evidence>
<keyword evidence="2" id="KW-1185">Reference proteome</keyword>
<evidence type="ECO:0000313" key="1">
    <source>
        <dbReference type="EMBL" id="SMH52153.1"/>
    </source>
</evidence>
<protein>
    <recommendedName>
        <fullName evidence="3">Right handed beta helix region</fullName>
    </recommendedName>
</protein>
<accession>A0A1X7PM66</accession>
<dbReference type="OrthoDB" id="8772891at2"/>
<organism evidence="1 2">
    <name type="scientific">Mesorhizobium australicum</name>
    <dbReference type="NCBI Taxonomy" id="536018"/>
    <lineage>
        <taxon>Bacteria</taxon>
        <taxon>Pseudomonadati</taxon>
        <taxon>Pseudomonadota</taxon>
        <taxon>Alphaproteobacteria</taxon>
        <taxon>Hyphomicrobiales</taxon>
        <taxon>Phyllobacteriaceae</taxon>
        <taxon>Mesorhizobium</taxon>
    </lineage>
</organism>
<proteinExistence type="predicted"/>